<protein>
    <submittedName>
        <fullName evidence="1">Uncharacterized protein</fullName>
    </submittedName>
</protein>
<proteinExistence type="predicted"/>
<keyword evidence="2" id="KW-1185">Reference proteome</keyword>
<comment type="caution">
    <text evidence="1">The sequence shown here is derived from an EMBL/GenBank/DDBJ whole genome shotgun (WGS) entry which is preliminary data.</text>
</comment>
<sequence length="210" mass="22966">MSIFLYSLILSFAANSDCAISGQGTTPALENEEEVANRTEFCVRGGLPMEIQFSIDENPRKFSGTSLTETAVDEFIRRLDVRVASLLRNAGKAAWKKSGGADRKSIGFGMSLEQEIRSYIIGNAARELQLAFCGDAEVVGSSVDTTLLAYFWRSIDVGPQQKPAWLDKLKNGRDHGTGIVLTVVALRLANPEIEIESLVQSFDVVSYVKP</sequence>
<organism evidence="1 2">
    <name type="scientific">Tahibacter aquaticus</name>
    <dbReference type="NCBI Taxonomy" id="520092"/>
    <lineage>
        <taxon>Bacteria</taxon>
        <taxon>Pseudomonadati</taxon>
        <taxon>Pseudomonadota</taxon>
        <taxon>Gammaproteobacteria</taxon>
        <taxon>Lysobacterales</taxon>
        <taxon>Rhodanobacteraceae</taxon>
        <taxon>Tahibacter</taxon>
    </lineage>
</organism>
<name>A0A4R6YFU5_9GAMM</name>
<dbReference type="EMBL" id="SNZH01000040">
    <property type="protein sequence ID" value="TDR35144.1"/>
    <property type="molecule type" value="Genomic_DNA"/>
</dbReference>
<gene>
    <name evidence="1" type="ORF">DFR29_14011</name>
</gene>
<evidence type="ECO:0000313" key="1">
    <source>
        <dbReference type="EMBL" id="TDR35144.1"/>
    </source>
</evidence>
<reference evidence="1 2" key="1">
    <citation type="submission" date="2019-03" db="EMBL/GenBank/DDBJ databases">
        <title>Genomic Encyclopedia of Type Strains, Phase IV (KMG-IV): sequencing the most valuable type-strain genomes for metagenomic binning, comparative biology and taxonomic classification.</title>
        <authorList>
            <person name="Goeker M."/>
        </authorList>
    </citation>
    <scope>NUCLEOTIDE SEQUENCE [LARGE SCALE GENOMIC DNA]</scope>
    <source>
        <strain evidence="1 2">DSM 21667</strain>
    </source>
</reference>
<dbReference type="RefSeq" id="WP_133822035.1">
    <property type="nucleotide sequence ID" value="NZ_SNZH01000040.1"/>
</dbReference>
<dbReference type="AlphaFoldDB" id="A0A4R6YFU5"/>
<dbReference type="Proteomes" id="UP000295293">
    <property type="component" value="Unassembled WGS sequence"/>
</dbReference>
<evidence type="ECO:0000313" key="2">
    <source>
        <dbReference type="Proteomes" id="UP000295293"/>
    </source>
</evidence>
<accession>A0A4R6YFU5</accession>